<reference evidence="1" key="1">
    <citation type="submission" date="2019-11" db="EMBL/GenBank/DDBJ databases">
        <authorList>
            <person name="Liu Y."/>
            <person name="Hou J."/>
            <person name="Li T.-Q."/>
            <person name="Guan C.-H."/>
            <person name="Wu X."/>
            <person name="Wu H.-Z."/>
            <person name="Ling F."/>
            <person name="Zhang R."/>
            <person name="Shi X.-G."/>
            <person name="Ren J.-P."/>
            <person name="Chen E.-F."/>
            <person name="Sun J.-M."/>
        </authorList>
    </citation>
    <scope>NUCLEOTIDE SEQUENCE</scope>
    <source>
        <strain evidence="1">Adult_tree_wgs_1</strain>
        <tissue evidence="1">Leaves</tissue>
    </source>
</reference>
<accession>A0A834LP80</accession>
<proteinExistence type="predicted"/>
<organism evidence="1 2">
    <name type="scientific">Rhododendron simsii</name>
    <name type="common">Sims's rhododendron</name>
    <dbReference type="NCBI Taxonomy" id="118357"/>
    <lineage>
        <taxon>Eukaryota</taxon>
        <taxon>Viridiplantae</taxon>
        <taxon>Streptophyta</taxon>
        <taxon>Embryophyta</taxon>
        <taxon>Tracheophyta</taxon>
        <taxon>Spermatophyta</taxon>
        <taxon>Magnoliopsida</taxon>
        <taxon>eudicotyledons</taxon>
        <taxon>Gunneridae</taxon>
        <taxon>Pentapetalae</taxon>
        <taxon>asterids</taxon>
        <taxon>Ericales</taxon>
        <taxon>Ericaceae</taxon>
        <taxon>Ericoideae</taxon>
        <taxon>Rhodoreae</taxon>
        <taxon>Rhododendron</taxon>
    </lineage>
</organism>
<evidence type="ECO:0000313" key="2">
    <source>
        <dbReference type="Proteomes" id="UP000626092"/>
    </source>
</evidence>
<protein>
    <submittedName>
        <fullName evidence="1">Uncharacterized protein</fullName>
    </submittedName>
</protein>
<dbReference type="Proteomes" id="UP000626092">
    <property type="component" value="Unassembled WGS sequence"/>
</dbReference>
<gene>
    <name evidence="1" type="ORF">RHSIM_Rhsim05G0061000</name>
</gene>
<evidence type="ECO:0000313" key="1">
    <source>
        <dbReference type="EMBL" id="KAF7143606.1"/>
    </source>
</evidence>
<dbReference type="EMBL" id="WJXA01000005">
    <property type="protein sequence ID" value="KAF7143606.1"/>
    <property type="molecule type" value="Genomic_DNA"/>
</dbReference>
<sequence>MRRLSASRENLQALDRVMADWPRVLPFLLYMREQIDQLMATESAAEDEDREQERAAARMQLKMAIVSANVGDFTNPHLLDSEEPFGHKALTLQYLEWQHELVIGLDKV</sequence>
<name>A0A834LP80_RHOSS</name>
<dbReference type="AlphaFoldDB" id="A0A834LP80"/>
<keyword evidence="2" id="KW-1185">Reference proteome</keyword>
<comment type="caution">
    <text evidence="1">The sequence shown here is derived from an EMBL/GenBank/DDBJ whole genome shotgun (WGS) entry which is preliminary data.</text>
</comment>